<dbReference type="RefSeq" id="XP_003685476.1">
    <property type="nucleotide sequence ID" value="XM_003685428.1"/>
</dbReference>
<dbReference type="GO" id="GO:1990537">
    <property type="term" value="C:mitotic spindle polar microtubule"/>
    <property type="evidence" value="ECO:0007669"/>
    <property type="project" value="TreeGrafter"/>
</dbReference>
<keyword evidence="7" id="KW-0963">Cytoplasm</keyword>
<dbReference type="GO" id="GO:0042729">
    <property type="term" value="C:DASH complex"/>
    <property type="evidence" value="ECO:0007669"/>
    <property type="project" value="EnsemblFungi"/>
</dbReference>
<feature type="compositionally biased region" description="Polar residues" evidence="16">
    <location>
        <begin position="258"/>
        <end position="274"/>
    </location>
</feature>
<evidence type="ECO:0000256" key="6">
    <source>
        <dbReference type="ARBA" id="ARBA00022454"/>
    </source>
</evidence>
<evidence type="ECO:0000313" key="17">
    <source>
        <dbReference type="EMBL" id="CCE63042.1"/>
    </source>
</evidence>
<reference evidence="17 18" key="1">
    <citation type="journal article" date="2011" name="Proc. Natl. Acad. Sci. U.S.A.">
        <title>Evolutionary erosion of yeast sex chromosomes by mating-type switching accidents.</title>
        <authorList>
            <person name="Gordon J.L."/>
            <person name="Armisen D."/>
            <person name="Proux-Wera E."/>
            <person name="Oheigeartaigh S.S."/>
            <person name="Byrne K.P."/>
            <person name="Wolfe K.H."/>
        </authorList>
    </citation>
    <scope>NUCLEOTIDE SEQUENCE [LARGE SCALE GENOMIC DNA]</scope>
    <source>
        <strain evidence="18">ATCC 24235 / CBS 4417 / NBRC 1672 / NRRL Y-8282 / UCD 70-5</strain>
    </source>
</reference>
<dbReference type="PANTHER" id="PTHR28113:SF1">
    <property type="entry name" value="DASH COMPLEX SUBUNIT DAM1"/>
    <property type="match status" value="1"/>
</dbReference>
<feature type="compositionally biased region" description="Basic residues" evidence="16">
    <location>
        <begin position="275"/>
        <end position="285"/>
    </location>
</feature>
<evidence type="ECO:0000256" key="5">
    <source>
        <dbReference type="ARBA" id="ARBA00020497"/>
    </source>
</evidence>
<feature type="region of interest" description="Disordered" evidence="16">
    <location>
        <begin position="255"/>
        <end position="285"/>
    </location>
</feature>
<comment type="subunit">
    <text evidence="15">Component of the DASH complex consisting of ASK1, DAD1, DAD2, DAD3, DAD4, DAM1, DUO1, HSK3, SPC19 and SPC34, with a stoichiometry of one copy of each subunit per complex. Multiple DASH complexes oligomerize to form a ring that encircles spindle microtubules and organizes the rod-like NDC80 complexes of the outer kinetochore. DASH complex oligomerization strengthens microtubule attachments. Within the complex, DAM1 and DUO1 may form the microtubule connections. On cytoplasmic microtubules, DASH complexes appear to form patches instead of rings. Interacts with the outer kinetochore component NDC80; the interaction is direct.</text>
</comment>
<keyword evidence="6" id="KW-0158">Chromosome</keyword>
<dbReference type="GO" id="GO:0042802">
    <property type="term" value="F:identical protein binding"/>
    <property type="evidence" value="ECO:0007669"/>
    <property type="project" value="EnsemblFungi"/>
</dbReference>
<evidence type="ECO:0000256" key="14">
    <source>
        <dbReference type="ARBA" id="ARBA00030453"/>
    </source>
</evidence>
<organism evidence="17 18">
    <name type="scientific">Tetrapisispora phaffii (strain ATCC 24235 / CBS 4417 / NBRC 1672 / NRRL Y-8282 / UCD 70-5)</name>
    <name type="common">Yeast</name>
    <name type="synonym">Fabospora phaffii</name>
    <dbReference type="NCBI Taxonomy" id="1071381"/>
    <lineage>
        <taxon>Eukaryota</taxon>
        <taxon>Fungi</taxon>
        <taxon>Dikarya</taxon>
        <taxon>Ascomycota</taxon>
        <taxon>Saccharomycotina</taxon>
        <taxon>Saccharomycetes</taxon>
        <taxon>Saccharomycetales</taxon>
        <taxon>Saccharomycetaceae</taxon>
        <taxon>Tetrapisispora</taxon>
    </lineage>
</organism>
<keyword evidence="18" id="KW-1185">Reference proteome</keyword>
<dbReference type="KEGG" id="tpf:TPHA_0D04090"/>
<gene>
    <name evidence="17" type="primary">TPHA0D04090</name>
    <name evidence="17" type="ordered locus">TPHA_0D04090</name>
</gene>
<evidence type="ECO:0000256" key="16">
    <source>
        <dbReference type="SAM" id="MobiDB-lite"/>
    </source>
</evidence>
<dbReference type="GO" id="GO:0098653">
    <property type="term" value="P:centromere clustering"/>
    <property type="evidence" value="ECO:0007669"/>
    <property type="project" value="EnsemblFungi"/>
</dbReference>
<evidence type="ECO:0000313" key="18">
    <source>
        <dbReference type="Proteomes" id="UP000005666"/>
    </source>
</evidence>
<evidence type="ECO:0000256" key="11">
    <source>
        <dbReference type="ARBA" id="ARBA00023212"/>
    </source>
</evidence>
<keyword evidence="9" id="KW-0159">Chromosome partition</keyword>
<evidence type="ECO:0000256" key="9">
    <source>
        <dbReference type="ARBA" id="ARBA00022829"/>
    </source>
</evidence>
<dbReference type="GO" id="GO:1990758">
    <property type="term" value="P:mitotic sister chromatid biorientation"/>
    <property type="evidence" value="ECO:0007669"/>
    <property type="project" value="EnsemblFungi"/>
</dbReference>
<dbReference type="eggNOG" id="ENOG502S08R">
    <property type="taxonomic scope" value="Eukaryota"/>
</dbReference>
<keyword evidence="8" id="KW-0493">Microtubule</keyword>
<sequence length="371" mass="41077">MNQNKSKSVSARAPTEYKLSNSSNPSSRRTSLGKGLSESNGLYIPGDNFFNTTGRIGNESINGGTTTNMSRNIATGGTSSELDFIKEFLLPSIRSLNDSMNTLDKNFSDLNIIQENLIDFNESLSALLYGMMFNSWCVAYPSIPSDIKVELDKVNILDSITLERHELQRRIAALQNTHNNAASGDASIANNRFVQPSLTVEQVKKHNNRLQEMGYEDDRLSDDAYINELHNYDEDDEVNSEASFVLNPINNVAGHASQPHTVNSLGPSNVSSNSHKNKQRNSKLRRKSILHTIRNSIATQRNVTDARTGINDIGTSATRITGNNTRGQVRKPSNRATSRTYPADNQPKDSEAHIATRGVNRSHTDARPPFR</sequence>
<evidence type="ECO:0000256" key="2">
    <source>
        <dbReference type="ARBA" id="ARBA00004186"/>
    </source>
</evidence>
<dbReference type="GO" id="GO:0051987">
    <property type="term" value="P:positive regulation of attachment of spindle microtubules to kinetochore"/>
    <property type="evidence" value="ECO:0007669"/>
    <property type="project" value="EnsemblFungi"/>
</dbReference>
<evidence type="ECO:0000256" key="13">
    <source>
        <dbReference type="ARBA" id="ARBA00023328"/>
    </source>
</evidence>
<dbReference type="PANTHER" id="PTHR28113">
    <property type="entry name" value="DASH COMPLEX SUBUNIT DAM1"/>
    <property type="match status" value="1"/>
</dbReference>
<dbReference type="EMBL" id="HE612859">
    <property type="protein sequence ID" value="CCE63042.1"/>
    <property type="molecule type" value="Genomic_DNA"/>
</dbReference>
<dbReference type="GO" id="GO:0044732">
    <property type="term" value="C:mitotic spindle pole body"/>
    <property type="evidence" value="ECO:0007669"/>
    <property type="project" value="TreeGrafter"/>
</dbReference>
<keyword evidence="11" id="KW-0206">Cytoskeleton</keyword>
<dbReference type="GO" id="GO:0031116">
    <property type="term" value="P:positive regulation of microtubule polymerization"/>
    <property type="evidence" value="ECO:0007669"/>
    <property type="project" value="EnsemblFungi"/>
</dbReference>
<proteinExistence type="inferred from homology"/>
<dbReference type="Pfam" id="PF08653">
    <property type="entry name" value="DASH_Dam1"/>
    <property type="match status" value="1"/>
</dbReference>
<keyword evidence="10" id="KW-0995">Kinetochore</keyword>
<dbReference type="GeneID" id="11534591"/>
<protein>
    <recommendedName>
        <fullName evidence="5">DASH complex subunit DAM1</fullName>
    </recommendedName>
    <alternativeName>
        <fullName evidence="14">Outer kinetochore protein DAM1</fullName>
    </alternativeName>
</protein>
<evidence type="ECO:0000256" key="12">
    <source>
        <dbReference type="ARBA" id="ARBA00023242"/>
    </source>
</evidence>
<name>G8BT71_TETPH</name>
<dbReference type="AlphaFoldDB" id="G8BT71"/>
<evidence type="ECO:0000256" key="3">
    <source>
        <dbReference type="ARBA" id="ARBA00004629"/>
    </source>
</evidence>
<keyword evidence="13" id="KW-0137">Centromere</keyword>
<dbReference type="GO" id="GO:1990976">
    <property type="term" value="P:protein transport along microtubule to mitotic spindle pole body"/>
    <property type="evidence" value="ECO:0007669"/>
    <property type="project" value="EnsemblFungi"/>
</dbReference>
<dbReference type="GO" id="GO:0051010">
    <property type="term" value="F:microtubule plus-end binding"/>
    <property type="evidence" value="ECO:0007669"/>
    <property type="project" value="EnsemblFungi"/>
</dbReference>
<feature type="compositionally biased region" description="Basic and acidic residues" evidence="16">
    <location>
        <begin position="362"/>
        <end position="371"/>
    </location>
</feature>
<dbReference type="HOGENOM" id="CLU_065404_0_0_1"/>
<keyword evidence="12" id="KW-0539">Nucleus</keyword>
<comment type="subcellular location">
    <subcellularLocation>
        <location evidence="3">Chromosome</location>
        <location evidence="3">Centromere</location>
        <location evidence="3">Kinetochore</location>
    </subcellularLocation>
    <subcellularLocation>
        <location evidence="2">Cytoplasm</location>
        <location evidence="2">Cytoskeleton</location>
        <location evidence="2">Spindle</location>
    </subcellularLocation>
    <subcellularLocation>
        <location evidence="1">Nucleus</location>
    </subcellularLocation>
</comment>
<evidence type="ECO:0000256" key="15">
    <source>
        <dbReference type="ARBA" id="ARBA00047036"/>
    </source>
</evidence>
<dbReference type="OMA" id="GLMCNSW"/>
<dbReference type="InterPro" id="IPR013962">
    <property type="entry name" value="DASH_Dam1"/>
</dbReference>
<evidence type="ECO:0000256" key="1">
    <source>
        <dbReference type="ARBA" id="ARBA00004123"/>
    </source>
</evidence>
<accession>G8BT71</accession>
<evidence type="ECO:0000256" key="8">
    <source>
        <dbReference type="ARBA" id="ARBA00022701"/>
    </source>
</evidence>
<dbReference type="STRING" id="1071381.G8BT71"/>
<dbReference type="GO" id="GO:0071459">
    <property type="term" value="P:protein localization to chromosome, centromeric region"/>
    <property type="evidence" value="ECO:0007669"/>
    <property type="project" value="EnsemblFungi"/>
</dbReference>
<dbReference type="OrthoDB" id="5586015at2759"/>
<comment type="similarity">
    <text evidence="4">Belongs to the DASH complex DAM1 family.</text>
</comment>
<dbReference type="Proteomes" id="UP000005666">
    <property type="component" value="Chromosome 4"/>
</dbReference>
<feature type="compositionally biased region" description="Polar residues" evidence="16">
    <location>
        <begin position="313"/>
        <end position="327"/>
    </location>
</feature>
<evidence type="ECO:0000256" key="4">
    <source>
        <dbReference type="ARBA" id="ARBA00010073"/>
    </source>
</evidence>
<evidence type="ECO:0000256" key="10">
    <source>
        <dbReference type="ARBA" id="ARBA00022838"/>
    </source>
</evidence>
<feature type="region of interest" description="Disordered" evidence="16">
    <location>
        <begin position="1"/>
        <end position="38"/>
    </location>
</feature>
<feature type="compositionally biased region" description="Low complexity" evidence="16">
    <location>
        <begin position="20"/>
        <end position="30"/>
    </location>
</feature>
<feature type="region of interest" description="Disordered" evidence="16">
    <location>
        <begin position="308"/>
        <end position="371"/>
    </location>
</feature>
<evidence type="ECO:0000256" key="7">
    <source>
        <dbReference type="ARBA" id="ARBA00022490"/>
    </source>
</evidence>